<name>A0A7W9Z1S4_9HYPH</name>
<gene>
    <name evidence="2" type="ORF">HNQ75_004462</name>
</gene>
<protein>
    <submittedName>
        <fullName evidence="2">Uncharacterized protein</fullName>
    </submittedName>
</protein>
<dbReference type="EMBL" id="JACHEJ010000033">
    <property type="protein sequence ID" value="MBB6182473.1"/>
    <property type="molecule type" value="Genomic_DNA"/>
</dbReference>
<evidence type="ECO:0000256" key="1">
    <source>
        <dbReference type="SAM" id="MobiDB-lite"/>
    </source>
</evidence>
<comment type="caution">
    <text evidence="2">The sequence shown here is derived from an EMBL/GenBank/DDBJ whole genome shotgun (WGS) entry which is preliminary data.</text>
</comment>
<proteinExistence type="predicted"/>
<keyword evidence="3" id="KW-1185">Reference proteome</keyword>
<evidence type="ECO:0000313" key="3">
    <source>
        <dbReference type="Proteomes" id="UP000535501"/>
    </source>
</evidence>
<feature type="region of interest" description="Disordered" evidence="1">
    <location>
        <begin position="1"/>
        <end position="20"/>
    </location>
</feature>
<dbReference type="AlphaFoldDB" id="A0A7W9Z1S4"/>
<sequence>PNPWKSWLRQKPEQPPLTGSRPIRGLRRMLTLDHHLDPLQVRCEAFARPRLTFAIRMGCALVDLGSARSDAGLDFLEVKGLLLVVDGWGAKLLRSPAEAGPIEGFQDLGQSFDASISIGVSRLEICTSLSRASARAALSAMARTMAQGMRGGTIALRWSLSWQASFSSLLSRLVLKLCWLPDPATDPTTLMGGSTENEKSSCTSSG</sequence>
<dbReference type="Proteomes" id="UP000535501">
    <property type="component" value="Unassembled WGS sequence"/>
</dbReference>
<evidence type="ECO:0000313" key="2">
    <source>
        <dbReference type="EMBL" id="MBB6182473.1"/>
    </source>
</evidence>
<feature type="non-terminal residue" evidence="2">
    <location>
        <position position="1"/>
    </location>
</feature>
<organism evidence="2 3">
    <name type="scientific">Pseudorhizobium flavum</name>
    <dbReference type="NCBI Taxonomy" id="1335061"/>
    <lineage>
        <taxon>Bacteria</taxon>
        <taxon>Pseudomonadati</taxon>
        <taxon>Pseudomonadota</taxon>
        <taxon>Alphaproteobacteria</taxon>
        <taxon>Hyphomicrobiales</taxon>
        <taxon>Rhizobiaceae</taxon>
        <taxon>Rhizobium/Agrobacterium group</taxon>
        <taxon>Pseudorhizobium</taxon>
    </lineage>
</organism>
<accession>A0A7W9Z1S4</accession>
<reference evidence="2 3" key="1">
    <citation type="submission" date="2020-08" db="EMBL/GenBank/DDBJ databases">
        <title>Genomic Encyclopedia of Type Strains, Phase IV (KMG-IV): sequencing the most valuable type-strain genomes for metagenomic binning, comparative biology and taxonomic classification.</title>
        <authorList>
            <person name="Goeker M."/>
        </authorList>
    </citation>
    <scope>NUCLEOTIDE SEQUENCE [LARGE SCALE GENOMIC DNA]</scope>
    <source>
        <strain evidence="2 3">DSM 102134</strain>
    </source>
</reference>